<proteinExistence type="predicted"/>
<feature type="region of interest" description="Disordered" evidence="1">
    <location>
        <begin position="401"/>
        <end position="421"/>
    </location>
</feature>
<dbReference type="Gene3D" id="3.40.220.10">
    <property type="entry name" value="Leucine Aminopeptidase, subunit E, domain 1"/>
    <property type="match status" value="1"/>
</dbReference>
<dbReference type="SMART" id="SM00506">
    <property type="entry name" value="A1pp"/>
    <property type="match status" value="1"/>
</dbReference>
<dbReference type="SUPFAM" id="SSF52949">
    <property type="entry name" value="Macro domain-like"/>
    <property type="match status" value="1"/>
</dbReference>
<comment type="caution">
    <text evidence="3">The sequence shown here is derived from an EMBL/GenBank/DDBJ whole genome shotgun (WGS) entry which is preliminary data.</text>
</comment>
<dbReference type="PANTHER" id="PTHR11106:SF27">
    <property type="entry name" value="MACRO DOMAIN-CONTAINING PROTEIN"/>
    <property type="match status" value="1"/>
</dbReference>
<sequence>MLGGGGADGAIHRAAGPELRTACFEVPEVRPGVRCPVGEAKITRGFKLPASHVIHTVGPVYDKSSNVAALLSNAYRNSLRVARENNIHMKSILTQSALDALCEKFHIPDIVHPELPEPNDRIRNSPTGKIGVYSRFFDFANYRIPLSQFLIDILGYFQINLSQLSVIAAANISHFEILCRVYGFVLTVVDASVFPLAVSWHNNKTLRKDPHPTPDEFDGNVCDYLADNPAPMMRMRVGVLCLRLLVCSFLRVSDLFLLYAEMDLFASIYHADPTKVRIEKIEVREGEVPMLELTRGRVVLLAGVNDQGGADVQGVVNEEGGDVALLLLKGQSSEKRRKSNGASGSNHPPKKLRADHGTSGDAGASTGGKSLAAIQELFEQSTLNVEVGIKAAATVPFVTSSVTPMPEREEGGRTDSVTGPNLRTQRAGERFVVLSDSSHHSSTNVVDDEVTSIVRSSMTPPHVLTMAVYNIITADATFAPLPRVGTKLVPHSIFRYSASTNKANQDVAGPSHHAGTKLSTDSFFVSPDLRSMDYEQLFVEFNVGAARQTCLSSEIANVEAAEAARVNELNGLKERTAALDGHVAALESAATSKDTELASSNAQVAKMTLDLSNLQFSCDELSIKAAFLESVKDKLIDQVSTLEGACFGLHDEVMGYKLFKDQIEAVQDEQVKVLSDKVVGLDANLMGMALHLDEEFYPRHLTTIAGRRWIFSHHKKALWGLAKVAAYNPTAEANYVAVVNAFRVVDFPLIAQLASHKDASVSDLMDLLRLEGHVAETLKASQLQPSPDQLMLPIYRDLKEMLRPDSYLFDALVPLIEPLSAENLVGEASTSGVPVTATTTSLSTTFIQASTVPPVPVTDHEVSSAGSSTKVPYPSKIVFENEELETTSEHTTAS</sequence>
<organism evidence="3">
    <name type="scientific">Tanacetum cinerariifolium</name>
    <name type="common">Dalmatian daisy</name>
    <name type="synonym">Chrysanthemum cinerariifolium</name>
    <dbReference type="NCBI Taxonomy" id="118510"/>
    <lineage>
        <taxon>Eukaryota</taxon>
        <taxon>Viridiplantae</taxon>
        <taxon>Streptophyta</taxon>
        <taxon>Embryophyta</taxon>
        <taxon>Tracheophyta</taxon>
        <taxon>Spermatophyta</taxon>
        <taxon>Magnoliopsida</taxon>
        <taxon>eudicotyledons</taxon>
        <taxon>Gunneridae</taxon>
        <taxon>Pentapetalae</taxon>
        <taxon>asterids</taxon>
        <taxon>campanulids</taxon>
        <taxon>Asterales</taxon>
        <taxon>Asteraceae</taxon>
        <taxon>Asteroideae</taxon>
        <taxon>Anthemideae</taxon>
        <taxon>Anthemidinae</taxon>
        <taxon>Tanacetum</taxon>
    </lineage>
</organism>
<feature type="domain" description="Macro" evidence="2">
    <location>
        <begin position="1"/>
        <end position="165"/>
    </location>
</feature>
<name>A0A6L2L1R2_TANCI</name>
<dbReference type="InterPro" id="IPR043472">
    <property type="entry name" value="Macro_dom-like"/>
</dbReference>
<protein>
    <submittedName>
        <fullName evidence="3">Appr-1-p processing</fullName>
    </submittedName>
</protein>
<reference evidence="3" key="1">
    <citation type="journal article" date="2019" name="Sci. Rep.">
        <title>Draft genome of Tanacetum cinerariifolium, the natural source of mosquito coil.</title>
        <authorList>
            <person name="Yamashiro T."/>
            <person name="Shiraishi A."/>
            <person name="Satake H."/>
            <person name="Nakayama K."/>
        </authorList>
    </citation>
    <scope>NUCLEOTIDE SEQUENCE</scope>
</reference>
<dbReference type="AlphaFoldDB" id="A0A6L2L1R2"/>
<dbReference type="InterPro" id="IPR002589">
    <property type="entry name" value="Macro_dom"/>
</dbReference>
<feature type="region of interest" description="Disordered" evidence="1">
    <location>
        <begin position="332"/>
        <end position="367"/>
    </location>
</feature>
<dbReference type="PANTHER" id="PTHR11106">
    <property type="entry name" value="GANGLIOSIDE INDUCED DIFFERENTIATION ASSOCIATED PROTEIN 2-RELATED"/>
    <property type="match status" value="1"/>
</dbReference>
<accession>A0A6L2L1R2</accession>
<dbReference type="Pfam" id="PF01661">
    <property type="entry name" value="Macro"/>
    <property type="match status" value="1"/>
</dbReference>
<dbReference type="PROSITE" id="PS51154">
    <property type="entry name" value="MACRO"/>
    <property type="match status" value="1"/>
</dbReference>
<evidence type="ECO:0000256" key="1">
    <source>
        <dbReference type="SAM" id="MobiDB-lite"/>
    </source>
</evidence>
<evidence type="ECO:0000313" key="3">
    <source>
        <dbReference type="EMBL" id="GEU55628.1"/>
    </source>
</evidence>
<dbReference type="EMBL" id="BKCJ010003527">
    <property type="protein sequence ID" value="GEU55628.1"/>
    <property type="molecule type" value="Genomic_DNA"/>
</dbReference>
<evidence type="ECO:0000259" key="2">
    <source>
        <dbReference type="PROSITE" id="PS51154"/>
    </source>
</evidence>
<gene>
    <name evidence="3" type="ORF">Tci_027606</name>
</gene>